<dbReference type="GO" id="GO:0004190">
    <property type="term" value="F:aspartic-type endopeptidase activity"/>
    <property type="evidence" value="ECO:0007669"/>
    <property type="project" value="InterPro"/>
</dbReference>
<dbReference type="Pfam" id="PF14543">
    <property type="entry name" value="TAXi_N"/>
    <property type="match status" value="1"/>
</dbReference>
<dbReference type="InterPro" id="IPR021109">
    <property type="entry name" value="Peptidase_aspartic_dom_sf"/>
</dbReference>
<feature type="chain" id="PRO_5015663052" evidence="2">
    <location>
        <begin position="24"/>
        <end position="430"/>
    </location>
</feature>
<proteinExistence type="inferred from homology"/>
<keyword evidence="4" id="KW-0378">Hydrolase</keyword>
<reference evidence="4 5" key="1">
    <citation type="journal article" date="2018" name="Mol. Plant">
        <title>The genome of Artemisia annua provides insight into the evolution of Asteraceae family and artemisinin biosynthesis.</title>
        <authorList>
            <person name="Shen Q."/>
            <person name="Zhang L."/>
            <person name="Liao Z."/>
            <person name="Wang S."/>
            <person name="Yan T."/>
            <person name="Shi P."/>
            <person name="Liu M."/>
            <person name="Fu X."/>
            <person name="Pan Q."/>
            <person name="Wang Y."/>
            <person name="Lv Z."/>
            <person name="Lu X."/>
            <person name="Zhang F."/>
            <person name="Jiang W."/>
            <person name="Ma Y."/>
            <person name="Chen M."/>
            <person name="Hao X."/>
            <person name="Li L."/>
            <person name="Tang Y."/>
            <person name="Lv G."/>
            <person name="Zhou Y."/>
            <person name="Sun X."/>
            <person name="Brodelius P.E."/>
            <person name="Rose J.K.C."/>
            <person name="Tang K."/>
        </authorList>
    </citation>
    <scope>NUCLEOTIDE SEQUENCE [LARGE SCALE GENOMIC DNA]</scope>
    <source>
        <strain evidence="5">cv. Huhao1</strain>
        <tissue evidence="4">Leaf</tissue>
    </source>
</reference>
<accession>A0A2U1PJH5</accession>
<feature type="domain" description="Peptidase A1" evidence="3">
    <location>
        <begin position="53"/>
        <end position="409"/>
    </location>
</feature>
<dbReference type="STRING" id="35608.A0A2U1PJH5"/>
<comment type="caution">
    <text evidence="4">The sequence shown here is derived from an EMBL/GenBank/DDBJ whole genome shotgun (WGS) entry which is preliminary data.</text>
</comment>
<gene>
    <name evidence="4" type="ORF">CTI12_AA145810</name>
</gene>
<dbReference type="AlphaFoldDB" id="A0A2U1PJH5"/>
<protein>
    <submittedName>
        <fullName evidence="4">Eukaryotic aspartyl protease family protein</fullName>
    </submittedName>
</protein>
<name>A0A2U1PJH5_ARTAN</name>
<dbReference type="Pfam" id="PF14541">
    <property type="entry name" value="TAXi_C"/>
    <property type="match status" value="1"/>
</dbReference>
<dbReference type="SUPFAM" id="SSF50630">
    <property type="entry name" value="Acid proteases"/>
    <property type="match status" value="1"/>
</dbReference>
<dbReference type="InterPro" id="IPR033121">
    <property type="entry name" value="PEPTIDASE_A1"/>
</dbReference>
<evidence type="ECO:0000259" key="3">
    <source>
        <dbReference type="PROSITE" id="PS51767"/>
    </source>
</evidence>
<dbReference type="Proteomes" id="UP000245207">
    <property type="component" value="Unassembled WGS sequence"/>
</dbReference>
<dbReference type="PANTHER" id="PTHR47965">
    <property type="entry name" value="ASPARTYL PROTEASE-RELATED"/>
    <property type="match status" value="1"/>
</dbReference>
<dbReference type="Gene3D" id="2.40.70.10">
    <property type="entry name" value="Acid Proteases"/>
    <property type="match status" value="2"/>
</dbReference>
<keyword evidence="4" id="KW-0645">Protease</keyword>
<dbReference type="PROSITE" id="PS51767">
    <property type="entry name" value="PEPTIDASE_A1"/>
    <property type="match status" value="1"/>
</dbReference>
<evidence type="ECO:0000256" key="2">
    <source>
        <dbReference type="SAM" id="SignalP"/>
    </source>
</evidence>
<dbReference type="EMBL" id="PKPP01001073">
    <property type="protein sequence ID" value="PWA85915.1"/>
    <property type="molecule type" value="Genomic_DNA"/>
</dbReference>
<evidence type="ECO:0000313" key="5">
    <source>
        <dbReference type="Proteomes" id="UP000245207"/>
    </source>
</evidence>
<dbReference type="PANTHER" id="PTHR47965:SF63">
    <property type="entry name" value="OS01G0937200 PROTEIN"/>
    <property type="match status" value="1"/>
</dbReference>
<evidence type="ECO:0000256" key="1">
    <source>
        <dbReference type="ARBA" id="ARBA00007447"/>
    </source>
</evidence>
<sequence>MLFLIQLLASILAFISHGHEARAQPANTYTSLVFPITKHTDTNPLYSIQITIKGVSEDYGNYMDPSKVSNYLIDIDAPIVWHDCIDYFQFGPLPISKCKDAQPYSYNSSSCPPLYLPNYEYYPCPVNVFNPVTRSCDDTYLNADLFEMKTSDGKSILSGVYRASVRGSCASRSSFQSFPKDVTGVMAFSSAPYALPASLGLYGEPLSTKFKKITALCLPSNSSTPGVLFVGNGPYYLPPNLDVDIRSLLSYTPLLKHPDSFGYFISVNAIVIKMRSIIIPVNATTKLSTIEPYTTLRTDIYTSLVRRFSKVTRRIPSAKPIAPFGLCFSTATNGTKVGLKVPNIDLRLHGGMTWTISSANSIKQMTNDVGCLAFVDGGSTSETAITIGTFQFENNLVVFDSENSTFGFSSSLLSQNTSCANFNFTITMDY</sequence>
<dbReference type="GO" id="GO:0006508">
    <property type="term" value="P:proteolysis"/>
    <property type="evidence" value="ECO:0007669"/>
    <property type="project" value="UniProtKB-KW"/>
</dbReference>
<evidence type="ECO:0000313" key="4">
    <source>
        <dbReference type="EMBL" id="PWA85915.1"/>
    </source>
</evidence>
<dbReference type="InterPro" id="IPR032861">
    <property type="entry name" value="TAXi_N"/>
</dbReference>
<keyword evidence="2" id="KW-0732">Signal</keyword>
<organism evidence="4 5">
    <name type="scientific">Artemisia annua</name>
    <name type="common">Sweet wormwood</name>
    <dbReference type="NCBI Taxonomy" id="35608"/>
    <lineage>
        <taxon>Eukaryota</taxon>
        <taxon>Viridiplantae</taxon>
        <taxon>Streptophyta</taxon>
        <taxon>Embryophyta</taxon>
        <taxon>Tracheophyta</taxon>
        <taxon>Spermatophyta</taxon>
        <taxon>Magnoliopsida</taxon>
        <taxon>eudicotyledons</taxon>
        <taxon>Gunneridae</taxon>
        <taxon>Pentapetalae</taxon>
        <taxon>asterids</taxon>
        <taxon>campanulids</taxon>
        <taxon>Asterales</taxon>
        <taxon>Asteraceae</taxon>
        <taxon>Asteroideae</taxon>
        <taxon>Anthemideae</taxon>
        <taxon>Artemisiinae</taxon>
        <taxon>Artemisia</taxon>
    </lineage>
</organism>
<comment type="similarity">
    <text evidence="1">Belongs to the peptidase A1 family.</text>
</comment>
<keyword evidence="5" id="KW-1185">Reference proteome</keyword>
<dbReference type="InterPro" id="IPR001461">
    <property type="entry name" value="Aspartic_peptidase_A1"/>
</dbReference>
<feature type="signal peptide" evidence="2">
    <location>
        <begin position="1"/>
        <end position="23"/>
    </location>
</feature>
<dbReference type="OrthoDB" id="1258937at2759"/>
<dbReference type="InterPro" id="IPR032799">
    <property type="entry name" value="TAXi_C"/>
</dbReference>